<dbReference type="PANTHER" id="PTHR11926:SF774">
    <property type="entry name" value="UDP-GLYCOSYLTRANSFERASE 85A1-RELATED"/>
    <property type="match status" value="1"/>
</dbReference>
<proteinExistence type="inferred from homology"/>
<dbReference type="SUPFAM" id="SSF53756">
    <property type="entry name" value="UDP-Glycosyltransferase/glycogen phosphorylase"/>
    <property type="match status" value="1"/>
</dbReference>
<dbReference type="GO" id="GO:0080044">
    <property type="term" value="F:quercetin 7-O-glucosyltransferase activity"/>
    <property type="evidence" value="ECO:0007669"/>
    <property type="project" value="TreeGrafter"/>
</dbReference>
<dbReference type="Gene3D" id="3.40.50.2000">
    <property type="entry name" value="Glycogen Phosphorylase B"/>
    <property type="match status" value="1"/>
</dbReference>
<keyword evidence="2" id="KW-0808">Transferase</keyword>
<keyword evidence="2" id="KW-0328">Glycosyltransferase</keyword>
<accession>A0AA39SM96</accession>
<dbReference type="Proteomes" id="UP001168877">
    <property type="component" value="Unassembled WGS sequence"/>
</dbReference>
<dbReference type="PANTHER" id="PTHR11926">
    <property type="entry name" value="GLUCOSYL/GLUCURONOSYL TRANSFERASES"/>
    <property type="match status" value="1"/>
</dbReference>
<comment type="caution">
    <text evidence="3">The sequence shown here is derived from an EMBL/GenBank/DDBJ whole genome shotgun (WGS) entry which is preliminary data.</text>
</comment>
<evidence type="ECO:0000313" key="4">
    <source>
        <dbReference type="Proteomes" id="UP001168877"/>
    </source>
</evidence>
<evidence type="ECO:0000313" key="3">
    <source>
        <dbReference type="EMBL" id="KAK0601006.1"/>
    </source>
</evidence>
<comment type="similarity">
    <text evidence="1">Belongs to the UDP-glycosyltransferase family.</text>
</comment>
<protein>
    <submittedName>
        <fullName evidence="3">Uncharacterized protein</fullName>
    </submittedName>
</protein>
<evidence type="ECO:0000256" key="1">
    <source>
        <dbReference type="ARBA" id="ARBA00009995"/>
    </source>
</evidence>
<organism evidence="3 4">
    <name type="scientific">Acer saccharum</name>
    <name type="common">Sugar maple</name>
    <dbReference type="NCBI Taxonomy" id="4024"/>
    <lineage>
        <taxon>Eukaryota</taxon>
        <taxon>Viridiplantae</taxon>
        <taxon>Streptophyta</taxon>
        <taxon>Embryophyta</taxon>
        <taxon>Tracheophyta</taxon>
        <taxon>Spermatophyta</taxon>
        <taxon>Magnoliopsida</taxon>
        <taxon>eudicotyledons</taxon>
        <taxon>Gunneridae</taxon>
        <taxon>Pentapetalae</taxon>
        <taxon>rosids</taxon>
        <taxon>malvids</taxon>
        <taxon>Sapindales</taxon>
        <taxon>Sapindaceae</taxon>
        <taxon>Hippocastanoideae</taxon>
        <taxon>Acereae</taxon>
        <taxon>Acer</taxon>
    </lineage>
</organism>
<dbReference type="GO" id="GO:0080043">
    <property type="term" value="F:quercetin 3-O-glucosyltransferase activity"/>
    <property type="evidence" value="ECO:0007669"/>
    <property type="project" value="TreeGrafter"/>
</dbReference>
<keyword evidence="4" id="KW-1185">Reference proteome</keyword>
<gene>
    <name evidence="3" type="ORF">LWI29_020437</name>
</gene>
<sequence length="191" mass="21546">MSYLTNGYLNTVIDWIPGMEGIRLKDLPTFIRTTDADDIKLNFAIGEVENARNASALLFNTIDDLEKEVLEALSPTYPPIFTIGPLQLLLDQIPHEDALSPIKSNLWKEQGMIKSMRASVHAREDDTDTEKEMSGNEINNFLWNLEVKIAKIIETGATLGFNFHGKENEIVEVLKRMEQEDDELLKAIVGV</sequence>
<dbReference type="AlphaFoldDB" id="A0AA39SM96"/>
<evidence type="ECO:0000256" key="2">
    <source>
        <dbReference type="ARBA" id="ARBA00022676"/>
    </source>
</evidence>
<dbReference type="EMBL" id="JAUESC010000003">
    <property type="protein sequence ID" value="KAK0601006.1"/>
    <property type="molecule type" value="Genomic_DNA"/>
</dbReference>
<name>A0AA39SM96_ACESA</name>
<reference evidence="3" key="2">
    <citation type="submission" date="2023-06" db="EMBL/GenBank/DDBJ databases">
        <authorList>
            <person name="Swenson N.G."/>
            <person name="Wegrzyn J.L."/>
            <person name="Mcevoy S.L."/>
        </authorList>
    </citation>
    <scope>NUCLEOTIDE SEQUENCE</scope>
    <source>
        <strain evidence="3">NS2018</strain>
        <tissue evidence="3">Leaf</tissue>
    </source>
</reference>
<reference evidence="3" key="1">
    <citation type="journal article" date="2022" name="Plant J.">
        <title>Strategies of tolerance reflected in two North American maple genomes.</title>
        <authorList>
            <person name="McEvoy S.L."/>
            <person name="Sezen U.U."/>
            <person name="Trouern-Trend A."/>
            <person name="McMahon S.M."/>
            <person name="Schaberg P.G."/>
            <person name="Yang J."/>
            <person name="Wegrzyn J.L."/>
            <person name="Swenson N.G."/>
        </authorList>
    </citation>
    <scope>NUCLEOTIDE SEQUENCE</scope>
    <source>
        <strain evidence="3">NS2018</strain>
    </source>
</reference>